<dbReference type="SUPFAM" id="SSF46929">
    <property type="entry name" value="DNA helicase RuvA subunit, C-terminal domain"/>
    <property type="match status" value="1"/>
</dbReference>
<dbReference type="InterPro" id="IPR000085">
    <property type="entry name" value="RuvA"/>
</dbReference>
<dbReference type="OrthoDB" id="5293449at2"/>
<evidence type="ECO:0000313" key="9">
    <source>
        <dbReference type="Proteomes" id="UP000008633"/>
    </source>
</evidence>
<name>E6X201_NITSE</name>
<dbReference type="InterPro" id="IPR011114">
    <property type="entry name" value="RuvA_C"/>
</dbReference>
<evidence type="ECO:0000256" key="1">
    <source>
        <dbReference type="ARBA" id="ARBA00022490"/>
    </source>
</evidence>
<dbReference type="GO" id="GO:0006310">
    <property type="term" value="P:DNA recombination"/>
    <property type="evidence" value="ECO:0007669"/>
    <property type="project" value="UniProtKB-UniRule"/>
</dbReference>
<proteinExistence type="inferred from homology"/>
<evidence type="ECO:0000256" key="6">
    <source>
        <dbReference type="HAMAP-Rule" id="MF_00031"/>
    </source>
</evidence>
<evidence type="ECO:0000259" key="7">
    <source>
        <dbReference type="SMART" id="SM00278"/>
    </source>
</evidence>
<dbReference type="HAMAP" id="MF_00031">
    <property type="entry name" value="DNA_HJ_migration_RuvA"/>
    <property type="match status" value="1"/>
</dbReference>
<organism evidence="8 9">
    <name type="scientific">Nitratifractor salsuginis (strain DSM 16511 / JCM 12458 / E9I37-1)</name>
    <dbReference type="NCBI Taxonomy" id="749222"/>
    <lineage>
        <taxon>Bacteria</taxon>
        <taxon>Pseudomonadati</taxon>
        <taxon>Campylobacterota</taxon>
        <taxon>Epsilonproteobacteria</taxon>
        <taxon>Campylobacterales</taxon>
        <taxon>Sulfurovaceae</taxon>
        <taxon>Nitratifractor</taxon>
    </lineage>
</organism>
<dbReference type="Proteomes" id="UP000008633">
    <property type="component" value="Chromosome"/>
</dbReference>
<dbReference type="GO" id="GO:0006281">
    <property type="term" value="P:DNA repair"/>
    <property type="evidence" value="ECO:0007669"/>
    <property type="project" value="UniProtKB-UniRule"/>
</dbReference>
<dbReference type="InterPro" id="IPR012340">
    <property type="entry name" value="NA-bd_OB-fold"/>
</dbReference>
<keyword evidence="4 6" id="KW-0233">DNA recombination</keyword>
<dbReference type="Pfam" id="PF07499">
    <property type="entry name" value="RuvA_C"/>
    <property type="match status" value="1"/>
</dbReference>
<comment type="domain">
    <text evidence="6">Has three domains with a flexible linker between the domains II and III and assumes an 'L' shape. Domain III is highly mobile and contacts RuvB.</text>
</comment>
<protein>
    <recommendedName>
        <fullName evidence="6">Holliday junction branch migration complex subunit RuvA</fullName>
    </recommendedName>
</protein>
<dbReference type="Gene3D" id="2.40.50.140">
    <property type="entry name" value="Nucleic acid-binding proteins"/>
    <property type="match status" value="1"/>
</dbReference>
<keyword evidence="3 6" id="KW-0238">DNA-binding</keyword>
<dbReference type="HOGENOM" id="CLU_087936_3_1_7"/>
<dbReference type="Gene3D" id="1.10.150.20">
    <property type="entry name" value="5' to 3' exonuclease, C-terminal subdomain"/>
    <property type="match status" value="1"/>
</dbReference>
<feature type="domain" description="Helix-hairpin-helix DNA-binding motif class 1" evidence="7">
    <location>
        <begin position="72"/>
        <end position="91"/>
    </location>
</feature>
<dbReference type="KEGG" id="nsa:Nitsa_0742"/>
<dbReference type="GO" id="GO:0005737">
    <property type="term" value="C:cytoplasm"/>
    <property type="evidence" value="ECO:0007669"/>
    <property type="project" value="UniProtKB-SubCell"/>
</dbReference>
<evidence type="ECO:0000313" key="8">
    <source>
        <dbReference type="EMBL" id="ADV46009.1"/>
    </source>
</evidence>
<keyword evidence="8" id="KW-0378">Hydrolase</keyword>
<keyword evidence="2 6" id="KW-0227">DNA damage</keyword>
<dbReference type="GO" id="GO:0048476">
    <property type="term" value="C:Holliday junction resolvase complex"/>
    <property type="evidence" value="ECO:0007669"/>
    <property type="project" value="UniProtKB-UniRule"/>
</dbReference>
<dbReference type="STRING" id="749222.Nitsa_0742"/>
<sequence length="187" mass="19977">MIVGIEGKVEAREPTWLHLNVGGLIYEVNVSLNTSNTVAGKEQVKLYVTQIIREDANLLFGFADRNEKKMFDTLLKINGVGPKVAQAVCSTFTPESFAKIVAAKDVALLKRVPGIGPKAASRILVELADFIVDGSTAEGSAAADHQEAVMALESLGFKKEAIRKALAGESGDTATLVKAALKKLQRL</sequence>
<dbReference type="GO" id="GO:0005524">
    <property type="term" value="F:ATP binding"/>
    <property type="evidence" value="ECO:0007669"/>
    <property type="project" value="InterPro"/>
</dbReference>
<keyword evidence="9" id="KW-1185">Reference proteome</keyword>
<dbReference type="eggNOG" id="COG0632">
    <property type="taxonomic scope" value="Bacteria"/>
</dbReference>
<keyword evidence="1 6" id="KW-0963">Cytoplasm</keyword>
<dbReference type="GO" id="GO:0009379">
    <property type="term" value="C:Holliday junction helicase complex"/>
    <property type="evidence" value="ECO:0007669"/>
    <property type="project" value="InterPro"/>
</dbReference>
<comment type="subcellular location">
    <subcellularLocation>
        <location evidence="6">Cytoplasm</location>
    </subcellularLocation>
</comment>
<comment type="caution">
    <text evidence="6">Lacks conserved residue(s) required for the propagation of feature annotation.</text>
</comment>
<comment type="function">
    <text evidence="6">The RuvA-RuvB-RuvC complex processes Holliday junction (HJ) DNA during genetic recombination and DNA repair, while the RuvA-RuvB complex plays an important role in the rescue of blocked DNA replication forks via replication fork reversal (RFR). RuvA specifically binds to HJ cruciform DNA, conferring on it an open structure. The RuvB hexamer acts as an ATP-dependent pump, pulling dsDNA into and through the RuvAB complex. HJ branch migration allows RuvC to scan DNA until it finds its consensus sequence, where it cleaves and resolves the cruciform DNA.</text>
</comment>
<feature type="region of interest" description="Domain II" evidence="6">
    <location>
        <begin position="64"/>
        <end position="141"/>
    </location>
</feature>
<dbReference type="InterPro" id="IPR010994">
    <property type="entry name" value="RuvA_2-like"/>
</dbReference>
<dbReference type="SUPFAM" id="SSF50249">
    <property type="entry name" value="Nucleic acid-binding proteins"/>
    <property type="match status" value="1"/>
</dbReference>
<comment type="similarity">
    <text evidence="6">Belongs to the RuvA family.</text>
</comment>
<dbReference type="Pfam" id="PF01330">
    <property type="entry name" value="RuvA_N"/>
    <property type="match status" value="1"/>
</dbReference>
<comment type="subunit">
    <text evidence="6">Homotetramer. Forms an RuvA(8)-RuvB(12)-Holliday junction (HJ) complex. HJ DNA is sandwiched between 2 RuvA tetramers; dsDNA enters through RuvA and exits via RuvB. An RuvB hexamer assembles on each DNA strand where it exits the tetramer. Each RuvB hexamer is contacted by two RuvA subunits (via domain III) on 2 adjacent RuvB subunits; this complex drives branch migration. In the full resolvosome a probable DNA-RuvA(4)-RuvB(12)-RuvC(2) complex forms which resolves the HJ.</text>
</comment>
<keyword evidence="5 6" id="KW-0234">DNA repair</keyword>
<evidence type="ECO:0000256" key="4">
    <source>
        <dbReference type="ARBA" id="ARBA00023172"/>
    </source>
</evidence>
<evidence type="ECO:0000256" key="2">
    <source>
        <dbReference type="ARBA" id="ARBA00022763"/>
    </source>
</evidence>
<dbReference type="SMART" id="SM00278">
    <property type="entry name" value="HhH1"/>
    <property type="match status" value="2"/>
</dbReference>
<keyword evidence="8" id="KW-0347">Helicase</keyword>
<evidence type="ECO:0000256" key="3">
    <source>
        <dbReference type="ARBA" id="ARBA00023125"/>
    </source>
</evidence>
<dbReference type="InterPro" id="IPR036267">
    <property type="entry name" value="RuvA_C_sf"/>
</dbReference>
<gene>
    <name evidence="6" type="primary">ruvA</name>
    <name evidence="8" type="ordered locus">Nitsa_0742</name>
</gene>
<dbReference type="Gene3D" id="1.10.8.10">
    <property type="entry name" value="DNA helicase RuvA subunit, C-terminal domain"/>
    <property type="match status" value="1"/>
</dbReference>
<dbReference type="InterPro" id="IPR003583">
    <property type="entry name" value="Hlx-hairpin-Hlx_DNA-bd_motif"/>
</dbReference>
<feature type="region of interest" description="Domain III" evidence="6">
    <location>
        <begin position="146"/>
        <end position="187"/>
    </location>
</feature>
<reference evidence="9" key="2">
    <citation type="submission" date="2011-01" db="EMBL/GenBank/DDBJ databases">
        <title>The complete genome of Nitratifractor salsuginis DSM 16511.</title>
        <authorList>
            <consortium name="US DOE Joint Genome Institute (JGI-PGF)"/>
            <person name="Lucas S."/>
            <person name="Copeland A."/>
            <person name="Lapidus A."/>
            <person name="Bruce D."/>
            <person name="Goodwin L."/>
            <person name="Pitluck S."/>
            <person name="Kyrpides N."/>
            <person name="Mavromatis K."/>
            <person name="Ivanova N."/>
            <person name="Mikhailova N."/>
            <person name="Zeytun A."/>
            <person name="Detter J.C."/>
            <person name="Tapia R."/>
            <person name="Han C."/>
            <person name="Land M."/>
            <person name="Hauser L."/>
            <person name="Markowitz V."/>
            <person name="Cheng J.-F."/>
            <person name="Hugenholtz P."/>
            <person name="Woyke T."/>
            <person name="Wu D."/>
            <person name="Tindall B."/>
            <person name="Schuetze A."/>
            <person name="Brambilla E."/>
            <person name="Klenk H.-P."/>
            <person name="Eisen J.A."/>
        </authorList>
    </citation>
    <scope>NUCLEOTIDE SEQUENCE [LARGE SCALE GENOMIC DNA]</scope>
    <source>
        <strain evidence="9">DSM 16511 / JCM 12458 / E9I37-1</strain>
    </source>
</reference>
<dbReference type="SUPFAM" id="SSF47781">
    <property type="entry name" value="RuvA domain 2-like"/>
    <property type="match status" value="1"/>
</dbReference>
<dbReference type="GO" id="GO:0000400">
    <property type="term" value="F:four-way junction DNA binding"/>
    <property type="evidence" value="ECO:0007669"/>
    <property type="project" value="UniProtKB-UniRule"/>
</dbReference>
<keyword evidence="8" id="KW-0547">Nucleotide-binding</keyword>
<dbReference type="RefSeq" id="WP_013553703.1">
    <property type="nucleotide sequence ID" value="NC_014935.1"/>
</dbReference>
<dbReference type="GO" id="GO:0009378">
    <property type="term" value="F:four-way junction helicase activity"/>
    <property type="evidence" value="ECO:0007669"/>
    <property type="project" value="InterPro"/>
</dbReference>
<feature type="domain" description="Helix-hairpin-helix DNA-binding motif class 1" evidence="7">
    <location>
        <begin position="107"/>
        <end position="126"/>
    </location>
</feature>
<dbReference type="CDD" id="cd14332">
    <property type="entry name" value="UBA_RuvA_C"/>
    <property type="match status" value="1"/>
</dbReference>
<dbReference type="InterPro" id="IPR013849">
    <property type="entry name" value="DNA_helicase_Holl-junc_RuvA_I"/>
</dbReference>
<dbReference type="Pfam" id="PF14520">
    <property type="entry name" value="HHH_5"/>
    <property type="match status" value="1"/>
</dbReference>
<dbReference type="EMBL" id="CP002452">
    <property type="protein sequence ID" value="ADV46009.1"/>
    <property type="molecule type" value="Genomic_DNA"/>
</dbReference>
<evidence type="ECO:0000256" key="5">
    <source>
        <dbReference type="ARBA" id="ARBA00023204"/>
    </source>
</evidence>
<keyword evidence="8" id="KW-0067">ATP-binding</keyword>
<dbReference type="NCBIfam" id="TIGR00084">
    <property type="entry name" value="ruvA"/>
    <property type="match status" value="1"/>
</dbReference>
<reference evidence="8 9" key="1">
    <citation type="journal article" date="2011" name="Stand. Genomic Sci.">
        <title>Complete genome sequence of Nitratifractor salsuginis type strain (E9I37-1).</title>
        <authorList>
            <person name="Anderson I."/>
            <person name="Sikorski J."/>
            <person name="Zeytun A."/>
            <person name="Nolan M."/>
            <person name="Lapidus A."/>
            <person name="Lucas S."/>
            <person name="Hammon N."/>
            <person name="Deshpande S."/>
            <person name="Cheng J.F."/>
            <person name="Tapia R."/>
            <person name="Han C."/>
            <person name="Goodwin L."/>
            <person name="Pitluck S."/>
            <person name="Liolios K."/>
            <person name="Pagani I."/>
            <person name="Ivanova N."/>
            <person name="Huntemann M."/>
            <person name="Mavromatis K."/>
            <person name="Ovchinikova G."/>
            <person name="Pati A."/>
            <person name="Chen A."/>
            <person name="Palaniappan K."/>
            <person name="Land M."/>
            <person name="Hauser L."/>
            <person name="Brambilla E.M."/>
            <person name="Ngatchou-Djao O.D."/>
            <person name="Rohde M."/>
            <person name="Tindall B.J."/>
            <person name="Goker M."/>
            <person name="Detter J.C."/>
            <person name="Woyke T."/>
            <person name="Bristow J."/>
            <person name="Eisen J.A."/>
            <person name="Markowitz V."/>
            <person name="Hugenholtz P."/>
            <person name="Klenk H.P."/>
            <person name="Kyrpides N.C."/>
        </authorList>
    </citation>
    <scope>NUCLEOTIDE SEQUENCE [LARGE SCALE GENOMIC DNA]</scope>
    <source>
        <strain evidence="9">DSM 16511 / JCM 12458 / E9I37-1</strain>
    </source>
</reference>
<dbReference type="AlphaFoldDB" id="E6X201"/>
<accession>E6X201</accession>